<evidence type="ECO:0000256" key="1">
    <source>
        <dbReference type="ARBA" id="ARBA00000847"/>
    </source>
</evidence>
<evidence type="ECO:0000256" key="5">
    <source>
        <dbReference type="ARBA" id="ARBA00022801"/>
    </source>
</evidence>
<protein>
    <recommendedName>
        <fullName evidence="4">GDP-mannose pyrophosphatase</fullName>
    </recommendedName>
    <alternativeName>
        <fullName evidence="6">GDP-mannose hydrolase</fullName>
    </alternativeName>
    <alternativeName>
        <fullName evidence="7">GDPMK</fullName>
    </alternativeName>
</protein>
<sequence>MTTHRIVDQDLVYSGWLRLHALTLESAGGERFRRMVEDHGSAVAVLPYDPERKVGVVVRLTRAPLLFTGTPAIVEVPAGLMDPGETAEAAARREALEETGLALRDVDAVGAILSMPGVSTESIALFLAEYAVSDRAHAGGGLAEEHEDIEVIERPLDDLWIEMSAAAPFDAKSRCLLQALRLRRPELFSVPV</sequence>
<dbReference type="InterPro" id="IPR020084">
    <property type="entry name" value="NUDIX_hydrolase_CS"/>
</dbReference>
<proteinExistence type="inferred from homology"/>
<evidence type="ECO:0000313" key="11">
    <source>
        <dbReference type="Proteomes" id="UP000639859"/>
    </source>
</evidence>
<dbReference type="Proteomes" id="UP000639859">
    <property type="component" value="Unassembled WGS sequence"/>
</dbReference>
<dbReference type="PANTHER" id="PTHR11839:SF18">
    <property type="entry name" value="NUDIX HYDROLASE DOMAIN-CONTAINING PROTEIN"/>
    <property type="match status" value="1"/>
</dbReference>
<comment type="similarity">
    <text evidence="3">Belongs to the Nudix hydrolase family. NudK subfamily.</text>
</comment>
<dbReference type="Gene3D" id="3.90.79.10">
    <property type="entry name" value="Nucleoside Triphosphate Pyrophosphohydrolase"/>
    <property type="match status" value="1"/>
</dbReference>
<dbReference type="RefSeq" id="WP_198575151.1">
    <property type="nucleotide sequence ID" value="NZ_JADWOX010000002.1"/>
</dbReference>
<dbReference type="PRINTS" id="PR00502">
    <property type="entry name" value="NUDIXFAMILY"/>
</dbReference>
<evidence type="ECO:0000256" key="2">
    <source>
        <dbReference type="ARBA" id="ARBA00001946"/>
    </source>
</evidence>
<evidence type="ECO:0000259" key="9">
    <source>
        <dbReference type="PROSITE" id="PS51462"/>
    </source>
</evidence>
<dbReference type="PANTHER" id="PTHR11839">
    <property type="entry name" value="UDP/ADP-SUGAR PYROPHOSPHATASE"/>
    <property type="match status" value="1"/>
</dbReference>
<dbReference type="InterPro" id="IPR000086">
    <property type="entry name" value="NUDIX_hydrolase_dom"/>
</dbReference>
<evidence type="ECO:0000256" key="3">
    <source>
        <dbReference type="ARBA" id="ARBA00007275"/>
    </source>
</evidence>
<comment type="catalytic activity">
    <reaction evidence="1">
        <text>GDP-alpha-D-mannose + H2O = alpha-D-mannose 1-phosphate + GMP + 2 H(+)</text>
        <dbReference type="Rhea" id="RHEA:27978"/>
        <dbReference type="ChEBI" id="CHEBI:15377"/>
        <dbReference type="ChEBI" id="CHEBI:15378"/>
        <dbReference type="ChEBI" id="CHEBI:57527"/>
        <dbReference type="ChEBI" id="CHEBI:58115"/>
        <dbReference type="ChEBI" id="CHEBI:58409"/>
    </reaction>
</comment>
<dbReference type="PROSITE" id="PS51462">
    <property type="entry name" value="NUDIX"/>
    <property type="match status" value="1"/>
</dbReference>
<dbReference type="GO" id="GO:0016787">
    <property type="term" value="F:hydrolase activity"/>
    <property type="evidence" value="ECO:0007669"/>
    <property type="project" value="UniProtKB-KW"/>
</dbReference>
<keyword evidence="11" id="KW-1185">Reference proteome</keyword>
<dbReference type="InterPro" id="IPR015797">
    <property type="entry name" value="NUDIX_hydrolase-like_dom_sf"/>
</dbReference>
<dbReference type="InterPro" id="IPR020476">
    <property type="entry name" value="Nudix_hydrolase"/>
</dbReference>
<accession>A0ABS0SUA2</accession>
<gene>
    <name evidence="10" type="ORF">I4Q42_06075</name>
</gene>
<evidence type="ECO:0000256" key="7">
    <source>
        <dbReference type="ARBA" id="ARBA00032272"/>
    </source>
</evidence>
<dbReference type="EMBL" id="JADWOX010000002">
    <property type="protein sequence ID" value="MBI1683230.1"/>
    <property type="molecule type" value="Genomic_DNA"/>
</dbReference>
<evidence type="ECO:0000256" key="8">
    <source>
        <dbReference type="RuleBase" id="RU003476"/>
    </source>
</evidence>
<organism evidence="10 11">
    <name type="scientific">Caulobacter hibisci</name>
    <dbReference type="NCBI Taxonomy" id="2035993"/>
    <lineage>
        <taxon>Bacteria</taxon>
        <taxon>Pseudomonadati</taxon>
        <taxon>Pseudomonadota</taxon>
        <taxon>Alphaproteobacteria</taxon>
        <taxon>Caulobacterales</taxon>
        <taxon>Caulobacteraceae</taxon>
        <taxon>Caulobacter</taxon>
    </lineage>
</organism>
<dbReference type="Pfam" id="PF00293">
    <property type="entry name" value="NUDIX"/>
    <property type="match status" value="1"/>
</dbReference>
<evidence type="ECO:0000313" key="10">
    <source>
        <dbReference type="EMBL" id="MBI1683230.1"/>
    </source>
</evidence>
<comment type="cofactor">
    <cofactor evidence="2">
        <name>Mg(2+)</name>
        <dbReference type="ChEBI" id="CHEBI:18420"/>
    </cofactor>
</comment>
<name>A0ABS0SUA2_9CAUL</name>
<reference evidence="10 11" key="1">
    <citation type="submission" date="2020-11" db="EMBL/GenBank/DDBJ databases">
        <title>genome sequence of strain KACC 18849.</title>
        <authorList>
            <person name="Gao J."/>
            <person name="Zhang X."/>
        </authorList>
    </citation>
    <scope>NUCLEOTIDE SEQUENCE [LARGE SCALE GENOMIC DNA]</scope>
    <source>
        <strain evidence="10 11">KACC 18849</strain>
    </source>
</reference>
<keyword evidence="5 8" id="KW-0378">Hydrolase</keyword>
<comment type="caution">
    <text evidence="10">The sequence shown here is derived from an EMBL/GenBank/DDBJ whole genome shotgun (WGS) entry which is preliminary data.</text>
</comment>
<dbReference type="SUPFAM" id="SSF55811">
    <property type="entry name" value="Nudix"/>
    <property type="match status" value="1"/>
</dbReference>
<feature type="domain" description="Nudix hydrolase" evidence="9">
    <location>
        <begin position="38"/>
        <end position="177"/>
    </location>
</feature>
<dbReference type="PROSITE" id="PS00893">
    <property type="entry name" value="NUDIX_BOX"/>
    <property type="match status" value="1"/>
</dbReference>
<evidence type="ECO:0000256" key="6">
    <source>
        <dbReference type="ARBA" id="ARBA00032162"/>
    </source>
</evidence>
<evidence type="ECO:0000256" key="4">
    <source>
        <dbReference type="ARBA" id="ARBA00016377"/>
    </source>
</evidence>